<dbReference type="Proteomes" id="UP001159428">
    <property type="component" value="Unassembled WGS sequence"/>
</dbReference>
<dbReference type="GO" id="GO:0003735">
    <property type="term" value="F:structural constituent of ribosome"/>
    <property type="evidence" value="ECO:0007669"/>
    <property type="project" value="InterPro"/>
</dbReference>
<evidence type="ECO:0000313" key="9">
    <source>
        <dbReference type="Proteomes" id="UP001159428"/>
    </source>
</evidence>
<evidence type="ECO:0000259" key="7">
    <source>
        <dbReference type="Pfam" id="PF10484"/>
    </source>
</evidence>
<dbReference type="PANTHER" id="PTHR15925">
    <property type="entry name" value="MITOCHONDRIAL RIBOSOMAL PROTEIN S23"/>
    <property type="match status" value="1"/>
</dbReference>
<evidence type="ECO:0000313" key="8">
    <source>
        <dbReference type="EMBL" id="CAH3110848.1"/>
    </source>
</evidence>
<evidence type="ECO:0000256" key="1">
    <source>
        <dbReference type="ARBA" id="ARBA00004173"/>
    </source>
</evidence>
<dbReference type="GO" id="GO:0006412">
    <property type="term" value="P:translation"/>
    <property type="evidence" value="ECO:0007669"/>
    <property type="project" value="InterPro"/>
</dbReference>
<dbReference type="AlphaFoldDB" id="A0AAU9WDF9"/>
<dbReference type="InterPro" id="IPR019520">
    <property type="entry name" value="Ribosomal_mS23_met"/>
</dbReference>
<keyword evidence="5" id="KW-0687">Ribonucleoprotein</keyword>
<dbReference type="GO" id="GO:0005840">
    <property type="term" value="C:ribosome"/>
    <property type="evidence" value="ECO:0007669"/>
    <property type="project" value="InterPro"/>
</dbReference>
<evidence type="ECO:0000256" key="5">
    <source>
        <dbReference type="ARBA" id="ARBA00023274"/>
    </source>
</evidence>
<dbReference type="InterPro" id="IPR059242">
    <property type="entry name" value="mS23_dom"/>
</dbReference>
<feature type="domain" description="Small ribosomal subunit protein mS23 conserved" evidence="7">
    <location>
        <begin position="8"/>
        <end position="113"/>
    </location>
</feature>
<keyword evidence="3" id="KW-0689">Ribosomal protein</keyword>
<accession>A0AAU9WDF9</accession>
<evidence type="ECO:0000256" key="4">
    <source>
        <dbReference type="ARBA" id="ARBA00023128"/>
    </source>
</evidence>
<dbReference type="GO" id="GO:0005739">
    <property type="term" value="C:mitochondrion"/>
    <property type="evidence" value="ECO:0007669"/>
    <property type="project" value="InterPro"/>
</dbReference>
<keyword evidence="9" id="KW-1185">Reference proteome</keyword>
<comment type="caution">
    <text evidence="8">The sequence shown here is derived from an EMBL/GenBank/DDBJ whole genome shotgun (WGS) entry which is preliminary data.</text>
</comment>
<organism evidence="8 9">
    <name type="scientific">Pocillopora meandrina</name>
    <dbReference type="NCBI Taxonomy" id="46732"/>
    <lineage>
        <taxon>Eukaryota</taxon>
        <taxon>Metazoa</taxon>
        <taxon>Cnidaria</taxon>
        <taxon>Anthozoa</taxon>
        <taxon>Hexacorallia</taxon>
        <taxon>Scleractinia</taxon>
        <taxon>Astrocoeniina</taxon>
        <taxon>Pocilloporidae</taxon>
        <taxon>Pocillopora</taxon>
    </lineage>
</organism>
<evidence type="ECO:0000256" key="6">
    <source>
        <dbReference type="ARBA" id="ARBA00035137"/>
    </source>
</evidence>
<reference evidence="8 9" key="1">
    <citation type="submission" date="2022-05" db="EMBL/GenBank/DDBJ databases">
        <authorList>
            <consortium name="Genoscope - CEA"/>
            <person name="William W."/>
        </authorList>
    </citation>
    <scope>NUCLEOTIDE SEQUENCE [LARGE SCALE GENOMIC DNA]</scope>
</reference>
<keyword evidence="4" id="KW-0496">Mitochondrion</keyword>
<dbReference type="CDD" id="cd23701">
    <property type="entry name" value="At1g26750"/>
    <property type="match status" value="1"/>
</dbReference>
<dbReference type="PANTHER" id="PTHR15925:SF2">
    <property type="entry name" value="SMALL RIBOSOMAL SUBUNIT PROTEIN MS23"/>
    <property type="match status" value="1"/>
</dbReference>
<name>A0AAU9WDF9_9CNID</name>
<dbReference type="Pfam" id="PF10484">
    <property type="entry name" value="MRP-S23"/>
    <property type="match status" value="1"/>
</dbReference>
<gene>
    <name evidence="8" type="ORF">PMEA_00003845</name>
</gene>
<dbReference type="InterPro" id="IPR023611">
    <property type="entry name" value="mS23_dom_met"/>
</dbReference>
<comment type="similarity">
    <text evidence="2">Belongs to the mitochondrion-specific ribosomal protein mS23 family.</text>
</comment>
<protein>
    <recommendedName>
        <fullName evidence="6">Small ribosomal subunit protein mS23</fullName>
    </recommendedName>
</protein>
<comment type="subcellular location">
    <subcellularLocation>
        <location evidence="1">Mitochondrion</location>
    </subcellularLocation>
</comment>
<feature type="non-terminal residue" evidence="8">
    <location>
        <position position="125"/>
    </location>
</feature>
<evidence type="ECO:0000256" key="3">
    <source>
        <dbReference type="ARBA" id="ARBA00022980"/>
    </source>
</evidence>
<sequence length="125" mass="14584">MVGSRHLRGTVLSRVRNLLRSGGIKKPPLWFPVVEAFPPLKETKLTRKGDEELMHKILYPEDEFRRLFYKRFNTSQPLSLWGEHHSYCDRFVEGCMEKVNMGYDKEKAVESIVRELFTGQSTAIP</sequence>
<evidence type="ECO:0000256" key="2">
    <source>
        <dbReference type="ARBA" id="ARBA00009864"/>
    </source>
</evidence>
<proteinExistence type="inferred from homology"/>
<dbReference type="EMBL" id="CALNXJ010000012">
    <property type="protein sequence ID" value="CAH3110848.1"/>
    <property type="molecule type" value="Genomic_DNA"/>
</dbReference>